<proteinExistence type="predicted"/>
<evidence type="ECO:0000313" key="3">
    <source>
        <dbReference type="Proteomes" id="UP001175271"/>
    </source>
</evidence>
<accession>A0AA39HQT6</accession>
<dbReference type="Proteomes" id="UP001175271">
    <property type="component" value="Unassembled WGS sequence"/>
</dbReference>
<protein>
    <submittedName>
        <fullName evidence="2">Uncharacterized protein</fullName>
    </submittedName>
</protein>
<feature type="region of interest" description="Disordered" evidence="1">
    <location>
        <begin position="82"/>
        <end position="117"/>
    </location>
</feature>
<evidence type="ECO:0000256" key="1">
    <source>
        <dbReference type="SAM" id="MobiDB-lite"/>
    </source>
</evidence>
<organism evidence="2 3">
    <name type="scientific">Steinernema hermaphroditum</name>
    <dbReference type="NCBI Taxonomy" id="289476"/>
    <lineage>
        <taxon>Eukaryota</taxon>
        <taxon>Metazoa</taxon>
        <taxon>Ecdysozoa</taxon>
        <taxon>Nematoda</taxon>
        <taxon>Chromadorea</taxon>
        <taxon>Rhabditida</taxon>
        <taxon>Tylenchina</taxon>
        <taxon>Panagrolaimomorpha</taxon>
        <taxon>Strongyloidoidea</taxon>
        <taxon>Steinernematidae</taxon>
        <taxon>Steinernema</taxon>
    </lineage>
</organism>
<comment type="caution">
    <text evidence="2">The sequence shown here is derived from an EMBL/GenBank/DDBJ whole genome shotgun (WGS) entry which is preliminary data.</text>
</comment>
<reference evidence="2" key="1">
    <citation type="submission" date="2023-06" db="EMBL/GenBank/DDBJ databases">
        <title>Genomic analysis of the entomopathogenic nematode Steinernema hermaphroditum.</title>
        <authorList>
            <person name="Schwarz E.M."/>
            <person name="Heppert J.K."/>
            <person name="Baniya A."/>
            <person name="Schwartz H.T."/>
            <person name="Tan C.-H."/>
            <person name="Antoshechkin I."/>
            <person name="Sternberg P.W."/>
            <person name="Goodrich-Blair H."/>
            <person name="Dillman A.R."/>
        </authorList>
    </citation>
    <scope>NUCLEOTIDE SEQUENCE</scope>
    <source>
        <strain evidence="2">PS9179</strain>
        <tissue evidence="2">Whole animal</tissue>
    </source>
</reference>
<sequence length="117" mass="13316">MTSHRAVELQRLRRRAHRRVACVVCACLCVLLLFYVAIAAAQHAVQRHAHLFGDRIRSRLDAESEEAVAVVLLKERQTLVDEGAEETRRRHHGAGGGRADVRKEGSEGRRSCQRRRR</sequence>
<dbReference type="EMBL" id="JAUCMV010000003">
    <property type="protein sequence ID" value="KAK0410362.1"/>
    <property type="molecule type" value="Genomic_DNA"/>
</dbReference>
<keyword evidence="3" id="KW-1185">Reference proteome</keyword>
<name>A0AA39HQT6_9BILA</name>
<evidence type="ECO:0000313" key="2">
    <source>
        <dbReference type="EMBL" id="KAK0410362.1"/>
    </source>
</evidence>
<gene>
    <name evidence="2" type="ORF">QR680_005089</name>
</gene>
<dbReference type="AlphaFoldDB" id="A0AA39HQT6"/>
<feature type="compositionally biased region" description="Basic and acidic residues" evidence="1">
    <location>
        <begin position="99"/>
        <end position="110"/>
    </location>
</feature>